<dbReference type="Proteomes" id="UP000177907">
    <property type="component" value="Unassembled WGS sequence"/>
</dbReference>
<sequence length="169" mass="17839">MAARRSRGRARGGRWVGVGKGGLVVVPATLLEEGVPALGDKGRGGLAERHAGRGEASAVAVLDLFHAQNVAIAETERDEPDDPANLLAAHHQAVLTAILGQTNNHGVSEAHAVTILPIAARGLLVNAPVAKDERLPGQKIHTHSRYLFVHAPRADFLSNLTHTGHTPVW</sequence>
<accession>A0A1F6NXV7</accession>
<evidence type="ECO:0000313" key="2">
    <source>
        <dbReference type="Proteomes" id="UP000177907"/>
    </source>
</evidence>
<gene>
    <name evidence="1" type="ORF">A3J93_01335</name>
</gene>
<name>A0A1F6NXV7_9BACT</name>
<proteinExistence type="predicted"/>
<dbReference type="EMBL" id="MFQZ01000001">
    <property type="protein sequence ID" value="OGH88721.1"/>
    <property type="molecule type" value="Genomic_DNA"/>
</dbReference>
<comment type="caution">
    <text evidence="1">The sequence shown here is derived from an EMBL/GenBank/DDBJ whole genome shotgun (WGS) entry which is preliminary data.</text>
</comment>
<reference evidence="1 2" key="1">
    <citation type="journal article" date="2016" name="Nat. Commun.">
        <title>Thousands of microbial genomes shed light on interconnected biogeochemical processes in an aquifer system.</title>
        <authorList>
            <person name="Anantharaman K."/>
            <person name="Brown C.T."/>
            <person name="Hug L.A."/>
            <person name="Sharon I."/>
            <person name="Castelle C.J."/>
            <person name="Probst A.J."/>
            <person name="Thomas B.C."/>
            <person name="Singh A."/>
            <person name="Wilkins M.J."/>
            <person name="Karaoz U."/>
            <person name="Brodie E.L."/>
            <person name="Williams K.H."/>
            <person name="Hubbard S.S."/>
            <person name="Banfield J.F."/>
        </authorList>
    </citation>
    <scope>NUCLEOTIDE SEQUENCE [LARGE SCALE GENOMIC DNA]</scope>
</reference>
<protein>
    <submittedName>
        <fullName evidence="1">Uncharacterized protein</fullName>
    </submittedName>
</protein>
<dbReference type="AlphaFoldDB" id="A0A1F6NXV7"/>
<evidence type="ECO:0000313" key="1">
    <source>
        <dbReference type="EMBL" id="OGH88721.1"/>
    </source>
</evidence>
<organism evidence="1 2">
    <name type="scientific">Candidatus Magasanikbacteria bacterium RIFOXYC2_FULL_42_28</name>
    <dbReference type="NCBI Taxonomy" id="1798704"/>
    <lineage>
        <taxon>Bacteria</taxon>
        <taxon>Candidatus Magasanikiibacteriota</taxon>
    </lineage>
</organism>